<proteinExistence type="predicted"/>
<evidence type="ECO:0008006" key="2">
    <source>
        <dbReference type="Google" id="ProtNLM"/>
    </source>
</evidence>
<evidence type="ECO:0000313" key="1">
    <source>
        <dbReference type="EnsemblPlants" id="EMT26867"/>
    </source>
</evidence>
<protein>
    <recommendedName>
        <fullName evidence="2">DUF1618 domain-containing protein</fullName>
    </recommendedName>
</protein>
<sequence>MGVSEGKLRYVQVSHGHKHDKWCVILSFLLDDETYSWALDHGVEITDRQDPCYVQIAAVDPFNANLVYLQHGSAVIAMDLAKGKEIWRGYLPKEFVFQKLLHCSLLVPCVLPTWLATSHIPSAGYQGWNLALLENLMYFIDCIGYEIVYQEPFQATRLIAKGRLWQTYWFA</sequence>
<dbReference type="PANTHER" id="PTHR33086:SF95">
    <property type="entry name" value="DUF1618 DOMAIN-CONTAINING PROTEIN"/>
    <property type="match status" value="1"/>
</dbReference>
<dbReference type="EnsemblPlants" id="EMT26867">
    <property type="protein sequence ID" value="EMT26867"/>
    <property type="gene ID" value="F775_10702"/>
</dbReference>
<organism evidence="1">
    <name type="scientific">Aegilops tauschii</name>
    <name type="common">Tausch's goatgrass</name>
    <name type="synonym">Aegilops squarrosa</name>
    <dbReference type="NCBI Taxonomy" id="37682"/>
    <lineage>
        <taxon>Eukaryota</taxon>
        <taxon>Viridiplantae</taxon>
        <taxon>Streptophyta</taxon>
        <taxon>Embryophyta</taxon>
        <taxon>Tracheophyta</taxon>
        <taxon>Spermatophyta</taxon>
        <taxon>Magnoliopsida</taxon>
        <taxon>Liliopsida</taxon>
        <taxon>Poales</taxon>
        <taxon>Poaceae</taxon>
        <taxon>BOP clade</taxon>
        <taxon>Pooideae</taxon>
        <taxon>Triticodae</taxon>
        <taxon>Triticeae</taxon>
        <taxon>Triticinae</taxon>
        <taxon>Aegilops</taxon>
    </lineage>
</organism>
<dbReference type="PANTHER" id="PTHR33086">
    <property type="entry name" value="OS05G0468200 PROTEIN-RELATED"/>
    <property type="match status" value="1"/>
</dbReference>
<name>M8CHY9_AEGTA</name>
<reference evidence="1" key="1">
    <citation type="submission" date="2015-06" db="UniProtKB">
        <authorList>
            <consortium name="EnsemblPlants"/>
        </authorList>
    </citation>
    <scope>IDENTIFICATION</scope>
</reference>
<accession>M8CHY9</accession>
<dbReference type="AlphaFoldDB" id="M8CHY9"/>